<keyword evidence="2" id="KW-1185">Reference proteome</keyword>
<dbReference type="InterPro" id="IPR036614">
    <property type="entry name" value="RusA-like_sf"/>
</dbReference>
<dbReference type="Pfam" id="PF05866">
    <property type="entry name" value="RusA"/>
    <property type="match status" value="1"/>
</dbReference>
<dbReference type="EC" id="3.1.22.4" evidence="1"/>
<protein>
    <submittedName>
        <fullName evidence="1">Crossover junction endodeoxyribonuclease RusA</fullName>
        <ecNumber evidence="1">3.1.22.4</ecNumber>
    </submittedName>
</protein>
<dbReference type="Proteomes" id="UP000318081">
    <property type="component" value="Chromosome"/>
</dbReference>
<dbReference type="Gene3D" id="3.30.1330.70">
    <property type="entry name" value="Holliday junction resolvase RusA"/>
    <property type="match status" value="1"/>
</dbReference>
<dbReference type="GO" id="GO:0016787">
    <property type="term" value="F:hydrolase activity"/>
    <property type="evidence" value="ECO:0007669"/>
    <property type="project" value="UniProtKB-KW"/>
</dbReference>
<dbReference type="InterPro" id="IPR008822">
    <property type="entry name" value="Endonuclease_RusA-like"/>
</dbReference>
<dbReference type="SUPFAM" id="SSF103084">
    <property type="entry name" value="Holliday junction resolvase RusA"/>
    <property type="match status" value="1"/>
</dbReference>
<sequence length="173" mass="19800">MFKLELPFPPSVNHYWRHVGSRVLVSSRGRKYRAEVNSLLRRKIIEPLEGDLIVDITLHPPDRRRRDVDNYMKALLDAMQSGGAYLDDSQIVRLTIEKRNPMPKAGAVEVIVQGVPQETSEFGYRTCLRCDMAFASSGPGNRICRRCTRVNERLPANYPIVRGRKLHNGKPMQ</sequence>
<evidence type="ECO:0000313" key="2">
    <source>
        <dbReference type="Proteomes" id="UP000318081"/>
    </source>
</evidence>
<accession>A0ABX5XTZ0</accession>
<dbReference type="EMBL" id="CP036432">
    <property type="protein sequence ID" value="QDV85498.1"/>
    <property type="molecule type" value="Genomic_DNA"/>
</dbReference>
<proteinExistence type="predicted"/>
<reference evidence="1 2" key="1">
    <citation type="submission" date="2019-02" db="EMBL/GenBank/DDBJ databases">
        <title>Deep-cultivation of Planctomycetes and their phenomic and genomic characterization uncovers novel biology.</title>
        <authorList>
            <person name="Wiegand S."/>
            <person name="Jogler M."/>
            <person name="Boedeker C."/>
            <person name="Pinto D."/>
            <person name="Vollmers J."/>
            <person name="Rivas-Marin E."/>
            <person name="Kohn T."/>
            <person name="Peeters S.H."/>
            <person name="Heuer A."/>
            <person name="Rast P."/>
            <person name="Oberbeckmann S."/>
            <person name="Bunk B."/>
            <person name="Jeske O."/>
            <person name="Meyerdierks A."/>
            <person name="Storesund J.E."/>
            <person name="Kallscheuer N."/>
            <person name="Luecker S."/>
            <person name="Lage O.M."/>
            <person name="Pohl T."/>
            <person name="Merkel B.J."/>
            <person name="Hornburger P."/>
            <person name="Mueller R.-W."/>
            <person name="Bruemmer F."/>
            <person name="Labrenz M."/>
            <person name="Spormann A.M."/>
            <person name="Op den Camp H."/>
            <person name="Overmann J."/>
            <person name="Amann R."/>
            <person name="Jetten M.S.M."/>
            <person name="Mascher T."/>
            <person name="Medema M.H."/>
            <person name="Devos D.P."/>
            <person name="Kaster A.-K."/>
            <person name="Ovreas L."/>
            <person name="Rohde M."/>
            <person name="Galperin M.Y."/>
            <person name="Jogler C."/>
        </authorList>
    </citation>
    <scope>NUCLEOTIDE SEQUENCE [LARGE SCALE GENOMIC DNA]</scope>
    <source>
        <strain evidence="1 2">TBK1r</strain>
    </source>
</reference>
<gene>
    <name evidence="1" type="primary">rusA_1</name>
    <name evidence="1" type="ORF">TBK1r_45120</name>
</gene>
<evidence type="ECO:0000313" key="1">
    <source>
        <dbReference type="EMBL" id="QDV85498.1"/>
    </source>
</evidence>
<name>A0ABX5XTZ0_9BACT</name>
<keyword evidence="1" id="KW-0378">Hydrolase</keyword>
<dbReference type="RefSeq" id="WP_145215230.1">
    <property type="nucleotide sequence ID" value="NZ_CP036432.1"/>
</dbReference>
<organism evidence="1 2">
    <name type="scientific">Stieleria magnilauensis</name>
    <dbReference type="NCBI Taxonomy" id="2527963"/>
    <lineage>
        <taxon>Bacteria</taxon>
        <taxon>Pseudomonadati</taxon>
        <taxon>Planctomycetota</taxon>
        <taxon>Planctomycetia</taxon>
        <taxon>Pirellulales</taxon>
        <taxon>Pirellulaceae</taxon>
        <taxon>Stieleria</taxon>
    </lineage>
</organism>